<evidence type="ECO:0000256" key="7">
    <source>
        <dbReference type="SAM" id="SignalP"/>
    </source>
</evidence>
<keyword evidence="6" id="KW-0812">Transmembrane</keyword>
<keyword evidence="6" id="KW-0472">Membrane</keyword>
<dbReference type="InterPro" id="IPR022045">
    <property type="entry name" value="TcdB_toxin_mid/N"/>
</dbReference>
<feature type="domain" description="PKD/Chitinase" evidence="8">
    <location>
        <begin position="773"/>
        <end position="857"/>
    </location>
</feature>
<keyword evidence="6" id="KW-1133">Transmembrane helix</keyword>
<keyword evidence="3 7" id="KW-0732">Signal</keyword>
<dbReference type="Pfam" id="PF03534">
    <property type="entry name" value="SpvB"/>
    <property type="match status" value="1"/>
</dbReference>
<keyword evidence="2" id="KW-0964">Secreted</keyword>
<proteinExistence type="predicted"/>
<feature type="transmembrane region" description="Helical" evidence="6">
    <location>
        <begin position="2902"/>
        <end position="2926"/>
    </location>
</feature>
<dbReference type="InterPro" id="IPR056823">
    <property type="entry name" value="TEN-like_YD-shell"/>
</dbReference>
<dbReference type="NCBIfam" id="TIGR03696">
    <property type="entry name" value="Rhs_assc_core"/>
    <property type="match status" value="1"/>
</dbReference>
<dbReference type="SMART" id="SM00089">
    <property type="entry name" value="PKD"/>
    <property type="match status" value="7"/>
</dbReference>
<evidence type="ECO:0000256" key="2">
    <source>
        <dbReference type="ARBA" id="ARBA00022525"/>
    </source>
</evidence>
<dbReference type="EMBL" id="JAVDVW010000001">
    <property type="protein sequence ID" value="MDR7097829.1"/>
    <property type="molecule type" value="Genomic_DNA"/>
</dbReference>
<keyword evidence="10" id="KW-1185">Reference proteome</keyword>
<dbReference type="RefSeq" id="WP_310051038.1">
    <property type="nucleotide sequence ID" value="NZ_JAVDVW010000001.1"/>
</dbReference>
<feature type="transmembrane region" description="Helical" evidence="6">
    <location>
        <begin position="2877"/>
        <end position="2896"/>
    </location>
</feature>
<dbReference type="InterPro" id="IPR031325">
    <property type="entry name" value="RHS_repeat"/>
</dbReference>
<dbReference type="InterPro" id="IPR050708">
    <property type="entry name" value="T6SS_VgrG/RHS"/>
</dbReference>
<dbReference type="NCBIfam" id="TIGR01643">
    <property type="entry name" value="YD_repeat_2x"/>
    <property type="match status" value="1"/>
</dbReference>
<dbReference type="InterPro" id="IPR022385">
    <property type="entry name" value="Rhs_assc_core"/>
</dbReference>
<evidence type="ECO:0000313" key="9">
    <source>
        <dbReference type="EMBL" id="MDR7097829.1"/>
    </source>
</evidence>
<dbReference type="Gene3D" id="3.90.930.1">
    <property type="match status" value="1"/>
</dbReference>
<dbReference type="Gene3D" id="2.180.10.10">
    <property type="entry name" value="RHS repeat-associated core"/>
    <property type="match status" value="1"/>
</dbReference>
<keyword evidence="4" id="KW-0677">Repeat</keyword>
<protein>
    <submittedName>
        <fullName evidence="9">RHS repeat-associated protein</fullName>
    </submittedName>
</protein>
<evidence type="ECO:0000256" key="4">
    <source>
        <dbReference type="ARBA" id="ARBA00022737"/>
    </source>
</evidence>
<feature type="chain" id="PRO_5046157292" evidence="7">
    <location>
        <begin position="28"/>
        <end position="3196"/>
    </location>
</feature>
<feature type="domain" description="PKD/Chitinase" evidence="8">
    <location>
        <begin position="410"/>
        <end position="495"/>
    </location>
</feature>
<feature type="domain" description="PKD/Chitinase" evidence="8">
    <location>
        <begin position="131"/>
        <end position="214"/>
    </location>
</feature>
<dbReference type="PANTHER" id="PTHR32305:SF15">
    <property type="entry name" value="PROTEIN RHSA-RELATED"/>
    <property type="match status" value="1"/>
</dbReference>
<dbReference type="Pfam" id="PF25023">
    <property type="entry name" value="TEN_YD-shell"/>
    <property type="match status" value="1"/>
</dbReference>
<dbReference type="Pfam" id="PF05593">
    <property type="entry name" value="RHS_repeat"/>
    <property type="match status" value="1"/>
</dbReference>
<organism evidence="9 10">
    <name type="scientific">Agrilutibacter niabensis</name>
    <dbReference type="NCBI Taxonomy" id="380628"/>
    <lineage>
        <taxon>Bacteria</taxon>
        <taxon>Pseudomonadati</taxon>
        <taxon>Pseudomonadota</taxon>
        <taxon>Gammaproteobacteria</taxon>
        <taxon>Lysobacterales</taxon>
        <taxon>Lysobacteraceae</taxon>
        <taxon>Agrilutibacter</taxon>
    </lineage>
</organism>
<accession>A0ABU1VK21</accession>
<dbReference type="InterPro" id="IPR013517">
    <property type="entry name" value="FG-GAP"/>
</dbReference>
<evidence type="ECO:0000256" key="5">
    <source>
        <dbReference type="ARBA" id="ARBA00023026"/>
    </source>
</evidence>
<evidence type="ECO:0000259" key="8">
    <source>
        <dbReference type="SMART" id="SM00089"/>
    </source>
</evidence>
<evidence type="ECO:0000256" key="6">
    <source>
        <dbReference type="SAM" id="Phobius"/>
    </source>
</evidence>
<feature type="domain" description="PKD/Chitinase" evidence="8">
    <location>
        <begin position="683"/>
        <end position="770"/>
    </location>
</feature>
<feature type="domain" description="PKD/Chitinase" evidence="8">
    <location>
        <begin position="499"/>
        <end position="588"/>
    </location>
</feature>
<keyword evidence="5" id="KW-0843">Virulence</keyword>
<dbReference type="Gene3D" id="2.60.40.10">
    <property type="entry name" value="Immunoglobulins"/>
    <property type="match status" value="8"/>
</dbReference>
<dbReference type="Pfam" id="PF12256">
    <property type="entry name" value="TcdB_toxin_midN"/>
    <property type="match status" value="1"/>
</dbReference>
<dbReference type="InterPro" id="IPR006530">
    <property type="entry name" value="YD"/>
</dbReference>
<name>A0ABU1VK21_9GAMM</name>
<dbReference type="InterPro" id="IPR028994">
    <property type="entry name" value="Integrin_alpha_N"/>
</dbReference>
<dbReference type="Pfam" id="PF13517">
    <property type="entry name" value="FG-GAP_3"/>
    <property type="match status" value="2"/>
</dbReference>
<feature type="domain" description="PKD/Chitinase" evidence="8">
    <location>
        <begin position="222"/>
        <end position="309"/>
    </location>
</feature>
<reference evidence="9 10" key="1">
    <citation type="submission" date="2023-07" db="EMBL/GenBank/DDBJ databases">
        <title>Sorghum-associated microbial communities from plants grown in Nebraska, USA.</title>
        <authorList>
            <person name="Schachtman D."/>
        </authorList>
    </citation>
    <scope>NUCLEOTIDE SEQUENCE [LARGE SCALE GENOMIC DNA]</scope>
    <source>
        <strain evidence="9 10">BE187</strain>
    </source>
</reference>
<feature type="signal peptide" evidence="7">
    <location>
        <begin position="1"/>
        <end position="27"/>
    </location>
</feature>
<dbReference type="SUPFAM" id="SSF69318">
    <property type="entry name" value="Integrin alpha N-terminal domain"/>
    <property type="match status" value="2"/>
</dbReference>
<comment type="subcellular location">
    <subcellularLocation>
        <location evidence="1">Secreted</location>
    </subcellularLocation>
</comment>
<evidence type="ECO:0000313" key="10">
    <source>
        <dbReference type="Proteomes" id="UP001267878"/>
    </source>
</evidence>
<gene>
    <name evidence="9" type="ORF">J2X04_000176</name>
</gene>
<dbReference type="InterPro" id="IPR003284">
    <property type="entry name" value="Sal_SpvB"/>
</dbReference>
<comment type="caution">
    <text evidence="9">The sequence shown here is derived from an EMBL/GenBank/DDBJ whole genome shotgun (WGS) entry which is preliminary data.</text>
</comment>
<evidence type="ECO:0000256" key="1">
    <source>
        <dbReference type="ARBA" id="ARBA00004613"/>
    </source>
</evidence>
<dbReference type="Proteomes" id="UP001267878">
    <property type="component" value="Unassembled WGS sequence"/>
</dbReference>
<dbReference type="InterPro" id="IPR022409">
    <property type="entry name" value="PKD/Chitinase_dom"/>
</dbReference>
<dbReference type="InterPro" id="IPR013783">
    <property type="entry name" value="Ig-like_fold"/>
</dbReference>
<feature type="domain" description="PKD/Chitinase" evidence="8">
    <location>
        <begin position="592"/>
        <end position="680"/>
    </location>
</feature>
<evidence type="ECO:0000256" key="3">
    <source>
        <dbReference type="ARBA" id="ARBA00022729"/>
    </source>
</evidence>
<dbReference type="Pfam" id="PF17957">
    <property type="entry name" value="Big_7"/>
    <property type="match status" value="8"/>
</dbReference>
<sequence>MDRKSFQKWSSALALLASLAVAPVVQAACGYTIQMYTPTAGANYTAPANIVFSADADGTDDGCTVLQVKFYNGTTLLAQVGRNVDGIFTYTWSGVPAGSYTVKAVTGNGAATATANITVSSAQNQAPSVSMAAPTGAPFIAPAAVGLSASASDTDGTISKVDFYQGASLVATDSTPPYTAAFTASTAGTYSFTAKATDNSGASTTSTPVSATVAANSLPTVSLTAPANGATYISPATIPISASASDSDGSIVRVEFRAAGVLLASDTAAPYATSWVTGNIGGTYQITATAVDDKGGTSMAAVNVTFNTPTGSLGANPSPCTILSGDSCQTTVSWTSNDPAAEIWRHFDRYIQTQEGQEDQHVATQVGSGTSGSGAFDIGGSKRNQYFELKSGGAVITSLAPSSNYAPWTTITAPTEGQVFNLPASIAINATGSDTDGSVTKVEFYIDGALFSTDSSSPYAAAWNGATSGTHVLTTRVYDDVGASRQSASVNVTANTTPTIALTAPGTGTVVAAPANILIQATATDADDGVSMVEFYNGAIKLATDTAAPYELQWNGVPSGTYSLTAKAYDNRGGATVSSASTLVVDNLPTVALSAPTAGTVINAPGSYTLTASASDSDGSINRVEFYQGSTLIGTDNTAPYSLLWSNIATGTYSITAKVFDDRGLAKSSTAVSFVVNAVPSVSITAPAMNAVVVAPANVLIQTNATDPDDGIAMVEFYVDGQLRATDIAAPFELQAVNMPAGVYLLTVKAYDTRGGATMSAASTLIVNERPQVQLVSPANGAGITLPAQVTLLANASDSDGTISKVEFYNGSTLLGSATTAPFQVSWAVPASGDYPITAKAFDNQGTATISPVAVLHARNNSWELPYDESATSPDPASDQVAATAAEFRVDETGAATYSIPLFTVPGTAGVVPSLALKYSSQGGYGAEGKGWAIAGLSSITRCRATREAGDFIVNGIPTDGSPAPINFTNSDRYCLDGQRLIPAQSNSGGCPSAGGMTVANLRTEIESFQRVCAYTPSGGTSGPAFFTVERPDGSISWYGDRDNNSTRNRDDGYFNSTTPGKEAFALSWAQTRFQDSTGNYIDFLYIKNPSGAGNGEQLISRVRYTGKTVLPGQSGSALAPFAEVVFNYVTRPEAQWGKGYQSGGLLVQSQRLASVSSSADGMQVRHYQLSYGITASGSGLETLTSIQECRDSSLSVCLPPTTFNWSTARNEFIAGPTWNPDVFGSTTKFNGYKLGDIDGDGRQDLVWLKNGSGGERCGTEYVNVAISELDSSGRQNFRPITSMPNCSPTELSDLGDASWQLFDYTGDGRDDLFVAGAQYWAMYASIGESGQVFDQSVNLIGALAIPVDRSTTTRPQLTDLNGDGLLDVVYPSAGGIYARLMERSGAQWVWGAQRTVVIPMAASRSCSGLLCDLASHKLSPRTGGFQLLDFNADGSSDLLLDASYWWEGNGDVNTRRRFDYLMAFNIASITSTTVTLAKNYEWMTSIYYQETSQLSTLIARAEFADVNADGLTDMVAMGPVTMTVYANTGTGFANYFSDGLPPNSAELVAQDLNGDGRADLAYPRSSDDYYVVRYSLPSGGFSGETLVPGGGATTNCGDDLCFARHTRFFADLDGDGTLDFYRIRWSDDDPHFYFARSASVGQPRDVITRFTNGFGAETDITYAPLTNGAVYRRDAGTRNATNWGRGSPITDLLSPSFVVARASSSSPQVNNPDAKATLYYRYAGAKAQSGGRGFLGFREIATIDVNELGGYIVSSTLYSQNFPFIGMPARTIKRAVSGQSYFVSACLVGQLGNGCYSTPGQYFPVLPGSWFSDKSQLWEADTEIGDAVVGFDPGEQLPIHVRTAGADELLQDPFFGVQTGRTSTTFGYVAYGNVGTTTVDTYDGAGSLESTVITSNVYGSDNPTLWRLGRLTSSVVTHRRPGRPDVVRRTGFAYNMAGAATGLLALERIQPGGALDQDLRKETTYDDYGNRVVSATCTGAVACSTDISFHPAAGTVQRYSRMTYDGRGRFPVTTYEPFWNGSGAVERATQTVLARDIFGAVTQGYDVNGASRVALSGALGRPYYSWVQTIPNARPGQPGGGKESWSTYRWCGSSSNQVICPAGAKFRQKVAAEGEPTSWTYFDLLGRPVMKATQSFNAGTADKDIVATCSEYDAKGKVTRSSNPFFLSGSGDADGLGTIANACSGGAVLWNTTAYDLLGRPIDVTSPDSNAPGVSVVSTDYLANNTYITDARNNVTRQTRNSLGELKQVTDAAGLVTSYSYYADGTLQSVSRDAGRGAIVNSFVYDALGRKIQQDDPDTGVTTFEYNASGELLAQADANGNRVENELDARGRTWRKTVKLADGTIESQSTYTFDTAANGWGQLSSESISGAYVDWRTQAESQPQLRLDFSRTYGFDALGRPSSTTTRIDGVDYSGAIQYDPLGRAWKGMDASGRWAKTAYGERGMATGVCESSVDDGFDACSGESTYQQVLETDAWGHVIKERRGNSAAMDVTRGYYPSTGRIGSICAGGDVTCNLMNEGYAWDAAGNLSTQQKESRYLEYFTYDSLNRLVEAKLAIQNGVTFNRIAQAWKFDALGNICEKVEWDVTSAYEYLGRSGCGLGALPGGGSSNGAGAHQVAQIGTSYFGYDVRGNQDRRTVAGSAGSARLIRYSLDNKGYEIALGNEASPSRRTRFWYGSDGARYKRDDGNGTKTLYLGNVEVVVAGGFTTYRRTVAGVMLQTSTSSAGPAVDYYLFHDQLGNVARITDAQGNPVDNQDYNAFGERRSFVDPMARGQSSSLNLTTRGFTGQEHVDGLSVIHFNGRLYDPTIGRFLQADPFIQAPDNAQSWNAYTYVFNNPLRYTDPTGMLGIDERQWLAAAVAIVAACFGQYYITAHAYAAAFGVAVAGGFVSGAIASQSLKGGLYGAFGAAMSFGFSAGLGYGANIVGQGFTGGLMEVMQGGDFGHGFISAGVSAAVVPKVHGIDNNTLRIAAGAIIGGSLSRATGGKFANGAVSGAIQAAMAGGDRTERDMQTDAAESDGEWIFPEGRSTDLNHYDAVGTNGILGDRKEFVQWVNERKIPGYFNPSHGFAADIVESFSQKFFGGSGDPLAAGFAKGLAGVDHPMTIIAHSQGTLTVANASRYYGLPRGSTFVMRSPALSYFSASSAVRMNGGTMQYVQPWGDVANIYAPTMNPLKWMSGFHDVLCGACTHTANGLR</sequence>
<dbReference type="PANTHER" id="PTHR32305">
    <property type="match status" value="1"/>
</dbReference>